<name>A0ABT6ZAM2_9MICO</name>
<accession>A0ABT6ZAM2</accession>
<comment type="caution">
    <text evidence="3">The sequence shown here is derived from an EMBL/GenBank/DDBJ whole genome shotgun (WGS) entry which is preliminary data.</text>
</comment>
<feature type="transmembrane region" description="Helical" evidence="2">
    <location>
        <begin position="32"/>
        <end position="56"/>
    </location>
</feature>
<evidence type="ECO:0000256" key="1">
    <source>
        <dbReference type="SAM" id="MobiDB-lite"/>
    </source>
</evidence>
<protein>
    <submittedName>
        <fullName evidence="3">Uncharacterized protein</fullName>
    </submittedName>
</protein>
<keyword evidence="2" id="KW-1133">Transmembrane helix</keyword>
<keyword evidence="2" id="KW-0472">Membrane</keyword>
<proteinExistence type="predicted"/>
<evidence type="ECO:0000313" key="3">
    <source>
        <dbReference type="EMBL" id="MDJ1113211.1"/>
    </source>
</evidence>
<reference evidence="3 4" key="1">
    <citation type="submission" date="2023-05" db="EMBL/GenBank/DDBJ databases">
        <title>Microbacterium dauci sp.nov., Isolated from Carrot Rhizosphere Soil.</title>
        <authorList>
            <person name="Xiao Z."/>
            <person name="Zheng J."/>
        </authorList>
    </citation>
    <scope>NUCLEOTIDE SEQUENCE [LARGE SCALE GENOMIC DNA]</scope>
    <source>
        <strain evidence="3 4">LX3-4</strain>
    </source>
</reference>
<feature type="compositionally biased region" description="Basic and acidic residues" evidence="1">
    <location>
        <begin position="1"/>
        <end position="11"/>
    </location>
</feature>
<evidence type="ECO:0000256" key="2">
    <source>
        <dbReference type="SAM" id="Phobius"/>
    </source>
</evidence>
<dbReference type="Proteomes" id="UP001321481">
    <property type="component" value="Unassembled WGS sequence"/>
</dbReference>
<dbReference type="RefSeq" id="WP_283714502.1">
    <property type="nucleotide sequence ID" value="NZ_JASJND010000001.1"/>
</dbReference>
<evidence type="ECO:0000313" key="4">
    <source>
        <dbReference type="Proteomes" id="UP001321481"/>
    </source>
</evidence>
<keyword evidence="4" id="KW-1185">Reference proteome</keyword>
<dbReference type="EMBL" id="JASJND010000001">
    <property type="protein sequence ID" value="MDJ1113211.1"/>
    <property type="molecule type" value="Genomic_DNA"/>
</dbReference>
<organism evidence="3 4">
    <name type="scientific">Microbacterium dauci</name>
    <dbReference type="NCBI Taxonomy" id="3048008"/>
    <lineage>
        <taxon>Bacteria</taxon>
        <taxon>Bacillati</taxon>
        <taxon>Actinomycetota</taxon>
        <taxon>Actinomycetes</taxon>
        <taxon>Micrococcales</taxon>
        <taxon>Microbacteriaceae</taxon>
        <taxon>Microbacterium</taxon>
    </lineage>
</organism>
<feature type="region of interest" description="Disordered" evidence="1">
    <location>
        <begin position="1"/>
        <end position="24"/>
    </location>
</feature>
<sequence length="58" mass="5785">MNDDTLTDHAHTPVPAPRATATGPLVRTDDRAALAASLAITALVAVGALGILLALVSP</sequence>
<gene>
    <name evidence="3" type="ORF">QNI14_01955</name>
</gene>
<keyword evidence="2" id="KW-0812">Transmembrane</keyword>